<dbReference type="Proteomes" id="UP000824469">
    <property type="component" value="Unassembled WGS sequence"/>
</dbReference>
<dbReference type="EMBL" id="JAHRHJ020000011">
    <property type="protein sequence ID" value="KAH9296170.1"/>
    <property type="molecule type" value="Genomic_DNA"/>
</dbReference>
<organism evidence="2 3">
    <name type="scientific">Taxus chinensis</name>
    <name type="common">Chinese yew</name>
    <name type="synonym">Taxus wallichiana var. chinensis</name>
    <dbReference type="NCBI Taxonomy" id="29808"/>
    <lineage>
        <taxon>Eukaryota</taxon>
        <taxon>Viridiplantae</taxon>
        <taxon>Streptophyta</taxon>
        <taxon>Embryophyta</taxon>
        <taxon>Tracheophyta</taxon>
        <taxon>Spermatophyta</taxon>
        <taxon>Pinopsida</taxon>
        <taxon>Pinidae</taxon>
        <taxon>Conifers II</taxon>
        <taxon>Cupressales</taxon>
        <taxon>Taxaceae</taxon>
        <taxon>Taxus</taxon>
    </lineage>
</organism>
<dbReference type="InterPro" id="IPR052160">
    <property type="entry name" value="Gypsy_RT_Integrase-like"/>
</dbReference>
<dbReference type="OMA" id="CPRILMS"/>
<keyword evidence="3" id="KW-1185">Reference proteome</keyword>
<feature type="non-terminal residue" evidence="2">
    <location>
        <position position="103"/>
    </location>
</feature>
<reference evidence="2 3" key="1">
    <citation type="journal article" date="2021" name="Nat. Plants">
        <title>The Taxus genome provides insights into paclitaxel biosynthesis.</title>
        <authorList>
            <person name="Xiong X."/>
            <person name="Gou J."/>
            <person name="Liao Q."/>
            <person name="Li Y."/>
            <person name="Zhou Q."/>
            <person name="Bi G."/>
            <person name="Li C."/>
            <person name="Du R."/>
            <person name="Wang X."/>
            <person name="Sun T."/>
            <person name="Guo L."/>
            <person name="Liang H."/>
            <person name="Lu P."/>
            <person name="Wu Y."/>
            <person name="Zhang Z."/>
            <person name="Ro D.K."/>
            <person name="Shang Y."/>
            <person name="Huang S."/>
            <person name="Yan J."/>
        </authorList>
    </citation>
    <scope>NUCLEOTIDE SEQUENCE [LARGE SCALE GENOMIC DNA]</scope>
    <source>
        <strain evidence="2">Ta-2019</strain>
    </source>
</reference>
<evidence type="ECO:0000313" key="3">
    <source>
        <dbReference type="Proteomes" id="UP000824469"/>
    </source>
</evidence>
<comment type="caution">
    <text evidence="2">The sequence shown here is derived from an EMBL/GenBank/DDBJ whole genome shotgun (WGS) entry which is preliminary data.</text>
</comment>
<dbReference type="Gene3D" id="1.10.340.70">
    <property type="match status" value="1"/>
</dbReference>
<evidence type="ECO:0000259" key="1">
    <source>
        <dbReference type="Pfam" id="PF17921"/>
    </source>
</evidence>
<name>A0AA38FBS9_TAXCH</name>
<feature type="domain" description="Integrase zinc-binding" evidence="1">
    <location>
        <begin position="15"/>
        <end position="67"/>
    </location>
</feature>
<dbReference type="Pfam" id="PF17921">
    <property type="entry name" value="Integrase_H2C2"/>
    <property type="match status" value="1"/>
</dbReference>
<sequence>MGRDEVLRRCVLEHEHLAIMEEAHGGSVGGHYVGDATVCKILMVGLWWETLYKDCKDYCKACDHCQCIGKLGRRDEMPLCPIPSTEPFEKWAIDFVGPIAPVT</sequence>
<gene>
    <name evidence="2" type="ORF">KI387_039758</name>
</gene>
<dbReference type="AlphaFoldDB" id="A0AA38FBS9"/>
<proteinExistence type="predicted"/>
<accession>A0AA38FBS9</accession>
<dbReference type="PANTHER" id="PTHR47266">
    <property type="entry name" value="ENDONUCLEASE-RELATED"/>
    <property type="match status" value="1"/>
</dbReference>
<evidence type="ECO:0000313" key="2">
    <source>
        <dbReference type="EMBL" id="KAH9296170.1"/>
    </source>
</evidence>
<protein>
    <recommendedName>
        <fullName evidence="1">Integrase zinc-binding domain-containing protein</fullName>
    </recommendedName>
</protein>
<dbReference type="InterPro" id="IPR041588">
    <property type="entry name" value="Integrase_H2C2"/>
</dbReference>